<comment type="subunit">
    <text evidence="8">Oligomer of 12 subunits arranged in the form of two hexagons.</text>
</comment>
<keyword evidence="4" id="KW-0460">Magnesium</keyword>
<keyword evidence="3 9" id="KW-0067">ATP-binding</keyword>
<dbReference type="InterPro" id="IPR008146">
    <property type="entry name" value="Gln_synth_cat_dom"/>
</dbReference>
<feature type="domain" description="GS catalytic" evidence="11">
    <location>
        <begin position="106"/>
        <end position="469"/>
    </location>
</feature>
<evidence type="ECO:0000256" key="1">
    <source>
        <dbReference type="ARBA" id="ARBA00009897"/>
    </source>
</evidence>
<dbReference type="GO" id="GO:0016020">
    <property type="term" value="C:membrane"/>
    <property type="evidence" value="ECO:0007669"/>
    <property type="project" value="TreeGrafter"/>
</dbReference>
<evidence type="ECO:0000256" key="7">
    <source>
        <dbReference type="RuleBase" id="RU000384"/>
    </source>
</evidence>
<dbReference type="SUPFAM" id="SSF54368">
    <property type="entry name" value="Glutamine synthetase, N-terminal domain"/>
    <property type="match status" value="1"/>
</dbReference>
<keyword evidence="3 9" id="KW-0547">Nucleotide-binding</keyword>
<dbReference type="EMBL" id="DVMY01000022">
    <property type="protein sequence ID" value="HIU36843.1"/>
    <property type="molecule type" value="Genomic_DNA"/>
</dbReference>
<feature type="binding site" evidence="2">
    <location>
        <position position="340"/>
    </location>
    <ligand>
        <name>L-glutamate</name>
        <dbReference type="ChEBI" id="CHEBI:29985"/>
    </ligand>
</feature>
<evidence type="ECO:0000256" key="4">
    <source>
        <dbReference type="PIRSR" id="PIRSR604809-3"/>
    </source>
</evidence>
<feature type="binding site" evidence="2">
    <location>
        <position position="328"/>
    </location>
    <ligand>
        <name>L-glutamate</name>
        <dbReference type="ChEBI" id="CHEBI:29985"/>
    </ligand>
</feature>
<dbReference type="SMART" id="SM01230">
    <property type="entry name" value="Gln-synt_C"/>
    <property type="match status" value="1"/>
</dbReference>
<dbReference type="InterPro" id="IPR004809">
    <property type="entry name" value="Gln_synth_I"/>
</dbReference>
<dbReference type="GO" id="GO:0006542">
    <property type="term" value="P:glutamine biosynthetic process"/>
    <property type="evidence" value="ECO:0007669"/>
    <property type="project" value="InterPro"/>
</dbReference>
<reference evidence="12" key="1">
    <citation type="submission" date="2020-10" db="EMBL/GenBank/DDBJ databases">
        <authorList>
            <person name="Gilroy R."/>
        </authorList>
    </citation>
    <scope>NUCLEOTIDE SEQUENCE</scope>
    <source>
        <strain evidence="12">7463</strain>
    </source>
</reference>
<evidence type="ECO:0000256" key="5">
    <source>
        <dbReference type="PIRSR" id="PIRSR604809-50"/>
    </source>
</evidence>
<comment type="caution">
    <text evidence="12">The sequence shown here is derived from an EMBL/GenBank/DDBJ whole genome shotgun (WGS) entry which is preliminary data.</text>
</comment>
<feature type="binding site" evidence="2">
    <location>
        <position position="322"/>
    </location>
    <ligand>
        <name>L-glutamate</name>
        <dbReference type="ChEBI" id="CHEBI:29985"/>
    </ligand>
</feature>
<dbReference type="GO" id="GO:0046872">
    <property type="term" value="F:metal ion binding"/>
    <property type="evidence" value="ECO:0007669"/>
    <property type="project" value="UniProtKB-KW"/>
</dbReference>
<evidence type="ECO:0000259" key="10">
    <source>
        <dbReference type="PROSITE" id="PS51986"/>
    </source>
</evidence>
<keyword evidence="8" id="KW-0963">Cytoplasm</keyword>
<evidence type="ECO:0000256" key="6">
    <source>
        <dbReference type="PROSITE-ProRule" id="PRU01330"/>
    </source>
</evidence>
<accession>A0A9D1IGX4</accession>
<feature type="binding site" evidence="4">
    <location>
        <position position="131"/>
    </location>
    <ligand>
        <name>Mg(2+)</name>
        <dbReference type="ChEBI" id="CHEBI:18420"/>
        <label>1</label>
    </ligand>
</feature>
<gene>
    <name evidence="12" type="primary">glnA</name>
    <name evidence="12" type="ORF">IAC56_00975</name>
</gene>
<evidence type="ECO:0000256" key="9">
    <source>
        <dbReference type="RuleBase" id="RU004356"/>
    </source>
</evidence>
<dbReference type="AlphaFoldDB" id="A0A9D1IGX4"/>
<dbReference type="Gene3D" id="3.30.590.10">
    <property type="entry name" value="Glutamine synthetase/guanido kinase, catalytic domain"/>
    <property type="match status" value="1"/>
</dbReference>
<dbReference type="PROSITE" id="PS00181">
    <property type="entry name" value="GLNA_ATP"/>
    <property type="match status" value="1"/>
</dbReference>
<dbReference type="PROSITE" id="PS00182">
    <property type="entry name" value="GLNA_ADENYLATION"/>
    <property type="match status" value="1"/>
</dbReference>
<comment type="subcellular location">
    <subcellularLocation>
        <location evidence="8">Cytoplasm</location>
    </subcellularLocation>
</comment>
<feature type="binding site" evidence="3">
    <location>
        <position position="340"/>
    </location>
    <ligand>
        <name>ATP</name>
        <dbReference type="ChEBI" id="CHEBI:30616"/>
    </ligand>
</feature>
<dbReference type="GO" id="GO:0005524">
    <property type="term" value="F:ATP binding"/>
    <property type="evidence" value="ECO:0007669"/>
    <property type="project" value="UniProtKB-KW"/>
</dbReference>
<dbReference type="PROSITE" id="PS51987">
    <property type="entry name" value="GS_CATALYTIC"/>
    <property type="match status" value="1"/>
</dbReference>
<dbReference type="InterPro" id="IPR027302">
    <property type="entry name" value="Gln_synth_N_conserv_site"/>
</dbReference>
<dbReference type="Pfam" id="PF00120">
    <property type="entry name" value="Gln-synt_C"/>
    <property type="match status" value="1"/>
</dbReference>
<protein>
    <recommendedName>
        <fullName evidence="9">Glutamine synthetase</fullName>
        <ecNumber evidence="9">6.3.1.2</ecNumber>
    </recommendedName>
</protein>
<dbReference type="Proteomes" id="UP000824083">
    <property type="component" value="Unassembled WGS sequence"/>
</dbReference>
<reference evidence="12" key="2">
    <citation type="journal article" date="2021" name="PeerJ">
        <title>Extensive microbial diversity within the chicken gut microbiome revealed by metagenomics and culture.</title>
        <authorList>
            <person name="Gilroy R."/>
            <person name="Ravi A."/>
            <person name="Getino M."/>
            <person name="Pursley I."/>
            <person name="Horton D.L."/>
            <person name="Alikhan N.F."/>
            <person name="Baker D."/>
            <person name="Gharbi K."/>
            <person name="Hall N."/>
            <person name="Watson M."/>
            <person name="Adriaenssens E.M."/>
            <person name="Foster-Nyarko E."/>
            <person name="Jarju S."/>
            <person name="Secka A."/>
            <person name="Antonio M."/>
            <person name="Oren A."/>
            <person name="Chaudhuri R.R."/>
            <person name="La Ragione R."/>
            <person name="Hildebrand F."/>
            <person name="Pallen M.J."/>
        </authorList>
    </citation>
    <scope>NUCLEOTIDE SEQUENCE</scope>
    <source>
        <strain evidence="12">7463</strain>
    </source>
</reference>
<dbReference type="PANTHER" id="PTHR43407">
    <property type="entry name" value="GLUTAMINE SYNTHETASE"/>
    <property type="match status" value="1"/>
</dbReference>
<feature type="binding site" evidence="2">
    <location>
        <position position="360"/>
    </location>
    <ligand>
        <name>L-glutamate</name>
        <dbReference type="ChEBI" id="CHEBI:29985"/>
    </ligand>
</feature>
<feature type="binding site" evidence="4">
    <location>
        <position position="133"/>
    </location>
    <ligand>
        <name>Mg(2+)</name>
        <dbReference type="ChEBI" id="CHEBI:18420"/>
        <label>1</label>
    </ligand>
</feature>
<dbReference type="InterPro" id="IPR014746">
    <property type="entry name" value="Gln_synth/guanido_kin_cat_dom"/>
</dbReference>
<proteinExistence type="inferred from homology"/>
<feature type="binding site" evidence="3">
    <location>
        <position position="209"/>
    </location>
    <ligand>
        <name>ATP</name>
        <dbReference type="ChEBI" id="CHEBI:30616"/>
    </ligand>
</feature>
<feature type="binding site" evidence="4">
    <location>
        <position position="214"/>
    </location>
    <ligand>
        <name>Mg(2+)</name>
        <dbReference type="ChEBI" id="CHEBI:18420"/>
        <label>1</label>
    </ligand>
</feature>
<dbReference type="PANTHER" id="PTHR43407:SF2">
    <property type="entry name" value="GLUTAMINE SYNTHETASE"/>
    <property type="match status" value="1"/>
</dbReference>
<feature type="domain" description="GS beta-grasp" evidence="10">
    <location>
        <begin position="14"/>
        <end position="98"/>
    </location>
</feature>
<comment type="similarity">
    <text evidence="1 6 7">Belongs to the glutamine synthetase family.</text>
</comment>
<dbReference type="InterPro" id="IPR008147">
    <property type="entry name" value="Gln_synt_N"/>
</dbReference>
<evidence type="ECO:0000313" key="12">
    <source>
        <dbReference type="EMBL" id="HIU36843.1"/>
    </source>
</evidence>
<evidence type="ECO:0000259" key="11">
    <source>
        <dbReference type="PROSITE" id="PS51987"/>
    </source>
</evidence>
<feature type="binding site" evidence="3">
    <location>
        <begin position="272"/>
        <end position="274"/>
    </location>
    <ligand>
        <name>ATP</name>
        <dbReference type="ChEBI" id="CHEBI:30616"/>
    </ligand>
</feature>
<dbReference type="InterPro" id="IPR001637">
    <property type="entry name" value="Gln_synth_I_adenylation_site"/>
</dbReference>
<keyword evidence="9 12" id="KW-0436">Ligase</keyword>
<feature type="binding site" evidence="4">
    <location>
        <position position="221"/>
    </location>
    <ligand>
        <name>Mg(2+)</name>
        <dbReference type="ChEBI" id="CHEBI:18420"/>
        <label>1</label>
    </ligand>
</feature>
<evidence type="ECO:0000313" key="13">
    <source>
        <dbReference type="Proteomes" id="UP000824083"/>
    </source>
</evidence>
<dbReference type="Gene3D" id="3.10.20.70">
    <property type="entry name" value="Glutamine synthetase, N-terminal domain"/>
    <property type="match status" value="1"/>
</dbReference>
<dbReference type="GO" id="GO:0019740">
    <property type="term" value="P:nitrogen utilization"/>
    <property type="evidence" value="ECO:0007669"/>
    <property type="project" value="TreeGrafter"/>
</dbReference>
<evidence type="ECO:0000256" key="8">
    <source>
        <dbReference type="RuleBase" id="RU000387"/>
    </source>
</evidence>
<feature type="binding site" evidence="4">
    <location>
        <position position="358"/>
    </location>
    <ligand>
        <name>Mg(2+)</name>
        <dbReference type="ChEBI" id="CHEBI:18420"/>
        <label>1</label>
    </ligand>
</feature>
<dbReference type="Pfam" id="PF03951">
    <property type="entry name" value="Gln-synt_N"/>
    <property type="match status" value="1"/>
</dbReference>
<dbReference type="PROSITE" id="PS00180">
    <property type="entry name" value="GLNA_1"/>
    <property type="match status" value="1"/>
</dbReference>
<feature type="modified residue" description="O-AMP-tyrosine" evidence="5">
    <location>
        <position position="398"/>
    </location>
</feature>
<dbReference type="NCBIfam" id="TIGR00653">
    <property type="entry name" value="GlnA"/>
    <property type="match status" value="1"/>
</dbReference>
<comment type="catalytic activity">
    <reaction evidence="9">
        <text>L-glutamate + NH4(+) + ATP = L-glutamine + ADP + phosphate + H(+)</text>
        <dbReference type="Rhea" id="RHEA:16169"/>
        <dbReference type="ChEBI" id="CHEBI:15378"/>
        <dbReference type="ChEBI" id="CHEBI:28938"/>
        <dbReference type="ChEBI" id="CHEBI:29985"/>
        <dbReference type="ChEBI" id="CHEBI:30616"/>
        <dbReference type="ChEBI" id="CHEBI:43474"/>
        <dbReference type="ChEBI" id="CHEBI:58359"/>
        <dbReference type="ChEBI" id="CHEBI:456216"/>
        <dbReference type="EC" id="6.3.1.2"/>
    </reaction>
</comment>
<dbReference type="GO" id="GO:0005737">
    <property type="term" value="C:cytoplasm"/>
    <property type="evidence" value="ECO:0007669"/>
    <property type="project" value="UniProtKB-SubCell"/>
</dbReference>
<keyword evidence="4" id="KW-0479">Metal-binding</keyword>
<comment type="cofactor">
    <cofactor evidence="4">
        <name>Mg(2+)</name>
        <dbReference type="ChEBI" id="CHEBI:18420"/>
    </cofactor>
    <text evidence="4">Binds 2 Mg(2+) ions per subunit.</text>
</comment>
<dbReference type="GO" id="GO:0004356">
    <property type="term" value="F:glutamine synthetase activity"/>
    <property type="evidence" value="ECO:0007669"/>
    <property type="project" value="UniProtKB-EC"/>
</dbReference>
<dbReference type="PROSITE" id="PS51986">
    <property type="entry name" value="GS_BETA_GRASP"/>
    <property type="match status" value="1"/>
</dbReference>
<organism evidence="12 13">
    <name type="scientific">Candidatus Aphodousia faecigallinarum</name>
    <dbReference type="NCBI Taxonomy" id="2840677"/>
    <lineage>
        <taxon>Bacteria</taxon>
        <taxon>Pseudomonadati</taxon>
        <taxon>Pseudomonadota</taxon>
        <taxon>Betaproteobacteria</taxon>
        <taxon>Burkholderiales</taxon>
        <taxon>Sutterellaceae</taxon>
        <taxon>Sutterellaceae incertae sedis</taxon>
        <taxon>Candidatus Aphodousia</taxon>
    </lineage>
</organism>
<feature type="binding site" evidence="4">
    <location>
        <position position="270"/>
    </location>
    <ligand>
        <name>Mg(2+)</name>
        <dbReference type="ChEBI" id="CHEBI:18420"/>
        <label>1</label>
    </ligand>
</feature>
<dbReference type="InterPro" id="IPR027303">
    <property type="entry name" value="Gln_synth_gly_rich_site"/>
</dbReference>
<evidence type="ECO:0000256" key="2">
    <source>
        <dbReference type="PIRSR" id="PIRSR604809-1"/>
    </source>
</evidence>
<evidence type="ECO:0000256" key="3">
    <source>
        <dbReference type="PIRSR" id="PIRSR604809-2"/>
    </source>
</evidence>
<dbReference type="FunFam" id="3.30.590.10:FF:000001">
    <property type="entry name" value="Glutamine synthetase"/>
    <property type="match status" value="1"/>
</dbReference>
<dbReference type="InterPro" id="IPR036651">
    <property type="entry name" value="Gln_synt_N_sf"/>
</dbReference>
<sequence length="469" mass="51931">MASIDKVLQMIQDNDVKFVDLRFTDIKGKEQHVSIPARAVDEDWFEEGQPFDGSSMAGWKGIEASDMILIADPDSARLDPFREESTLILTCDATDPATGKGYNRDPRSIAKRAEAYLKSTGIGDCAYFGPEPEFHIFDSIVWGNDPEHTFFKIGSDEAGWASKIDYEQGNLGHRPGHQGGYFPVPPIDSFQDMRAEMCLLMEQQGVPTEVQHHEVGAGQCEIGTRFNTLVKRADWTQIVKYTIWNVAAAYGKTATFMPKPVVGSAGSGMHVHQSIWKDGKNLFAGNGYAGLSDMALYYIGGVIKHAKALNAITNPSTNSYKRLVPGFEAPVKLAYSARNRSASIRIPHTASDKARRIEVRFPDPMANPYLCFAALLMAGLDGIMNKIHPGEAADKNLYDLPPEENAKIPTVCASLDEALDALAKDHEFLTRGGVFSEDMIEAYLELKAKEVERFRLATAPIEFEMYYKL</sequence>
<dbReference type="SUPFAM" id="SSF55931">
    <property type="entry name" value="Glutamine synthetase/guanido kinase"/>
    <property type="match status" value="1"/>
</dbReference>
<keyword evidence="5" id="KW-0597">Phosphoprotein</keyword>
<name>A0A9D1IGX4_9BURK</name>
<dbReference type="EC" id="6.3.1.2" evidence="9"/>
<feature type="binding site" evidence="3">
    <location>
        <position position="353"/>
    </location>
    <ligand>
        <name>ATP</name>
        <dbReference type="ChEBI" id="CHEBI:30616"/>
    </ligand>
</feature>
<dbReference type="FunFam" id="3.10.20.70:FF:000001">
    <property type="entry name" value="Glutamine synthetase"/>
    <property type="match status" value="1"/>
</dbReference>